<dbReference type="OrthoDB" id="7354657at2"/>
<dbReference type="Proteomes" id="UP000445696">
    <property type="component" value="Unassembled WGS sequence"/>
</dbReference>
<gene>
    <name evidence="3" type="ORF">GQF03_13975</name>
</gene>
<dbReference type="PROSITE" id="PS51257">
    <property type="entry name" value="PROKAR_LIPOPROTEIN"/>
    <property type="match status" value="1"/>
</dbReference>
<evidence type="ECO:0000256" key="1">
    <source>
        <dbReference type="SAM" id="MobiDB-lite"/>
    </source>
</evidence>
<dbReference type="Gene3D" id="3.30.70.2050">
    <property type="match status" value="1"/>
</dbReference>
<dbReference type="EMBL" id="WTVA01000015">
    <property type="protein sequence ID" value="MZR23442.1"/>
    <property type="molecule type" value="Genomic_DNA"/>
</dbReference>
<keyword evidence="4" id="KW-1185">Reference proteome</keyword>
<feature type="chain" id="PRO_5032886028" evidence="2">
    <location>
        <begin position="19"/>
        <end position="185"/>
    </location>
</feature>
<accession>A0A845MIK4</accession>
<dbReference type="SUPFAM" id="SSF160387">
    <property type="entry name" value="NosL/MerB-like"/>
    <property type="match status" value="1"/>
</dbReference>
<dbReference type="Pfam" id="PF05573">
    <property type="entry name" value="NosL"/>
    <property type="match status" value="1"/>
</dbReference>
<feature type="signal peptide" evidence="2">
    <location>
        <begin position="1"/>
        <end position="18"/>
    </location>
</feature>
<dbReference type="RefSeq" id="WP_161339914.1">
    <property type="nucleotide sequence ID" value="NZ_JBHSDG010000003.1"/>
</dbReference>
<dbReference type="PANTHER" id="PTHR41247">
    <property type="entry name" value="HTH-TYPE TRANSCRIPTIONAL REPRESSOR YCNK"/>
    <property type="match status" value="1"/>
</dbReference>
<dbReference type="AlphaFoldDB" id="A0A845MIK4"/>
<evidence type="ECO:0000313" key="3">
    <source>
        <dbReference type="EMBL" id="MZR23442.1"/>
    </source>
</evidence>
<evidence type="ECO:0000313" key="4">
    <source>
        <dbReference type="Proteomes" id="UP000445696"/>
    </source>
</evidence>
<organism evidence="3 4">
    <name type="scientific">Sneathiella chungangensis</name>
    <dbReference type="NCBI Taxonomy" id="1418234"/>
    <lineage>
        <taxon>Bacteria</taxon>
        <taxon>Pseudomonadati</taxon>
        <taxon>Pseudomonadota</taxon>
        <taxon>Alphaproteobacteria</taxon>
        <taxon>Sneathiellales</taxon>
        <taxon>Sneathiellaceae</taxon>
        <taxon>Sneathiella</taxon>
    </lineage>
</organism>
<proteinExistence type="predicted"/>
<name>A0A845MIK4_9PROT</name>
<dbReference type="PANTHER" id="PTHR41247:SF1">
    <property type="entry name" value="HTH-TYPE TRANSCRIPTIONAL REPRESSOR YCNK"/>
    <property type="match status" value="1"/>
</dbReference>
<comment type="caution">
    <text evidence="3">The sequence shown here is derived from an EMBL/GenBank/DDBJ whole genome shotgun (WGS) entry which is preliminary data.</text>
</comment>
<sequence>MKPILRLGVAILLLTVAAACDDIADIAPPPQALKDDAVGAYCGMILVEHAGPKGQVFEKGRKDPLWFTAVRDAIAYTRLPGESQHTVGFYVHDMALATSWEEPQRDGIWIAADSAFYVVGSDKRGGMGMLEMVPFGTRDAADAFAAEHGGKVMKLDEIPDSLLLPESGSAGETVAENPRAMGNHK</sequence>
<reference evidence="3 4" key="1">
    <citation type="journal article" date="2014" name="Int. J. Syst. Evol. Microbiol.">
        <title>Sneathiella chungangensis sp. nov., isolated from a marine sand, and emended description of the genus Sneathiella.</title>
        <authorList>
            <person name="Siamphan C."/>
            <person name="Kim H."/>
            <person name="Lee J.S."/>
            <person name="Kim W."/>
        </authorList>
    </citation>
    <scope>NUCLEOTIDE SEQUENCE [LARGE SCALE GENOMIC DNA]</scope>
    <source>
        <strain evidence="3 4">KCTC 32476</strain>
    </source>
</reference>
<keyword evidence="2" id="KW-0732">Signal</keyword>
<evidence type="ECO:0000256" key="2">
    <source>
        <dbReference type="SAM" id="SignalP"/>
    </source>
</evidence>
<protein>
    <submittedName>
        <fullName evidence="3">Copper resistance protein CopZ</fullName>
    </submittedName>
</protein>
<dbReference type="InterPro" id="IPR008719">
    <property type="entry name" value="N2O_reductase_NosL"/>
</dbReference>
<dbReference type="Gene3D" id="3.30.70.2060">
    <property type="match status" value="1"/>
</dbReference>
<feature type="region of interest" description="Disordered" evidence="1">
    <location>
        <begin position="163"/>
        <end position="185"/>
    </location>
</feature>